<evidence type="ECO:0000256" key="9">
    <source>
        <dbReference type="ARBA" id="ARBA00022840"/>
    </source>
</evidence>
<dbReference type="PANTHER" id="PTHR11136:SF5">
    <property type="entry name" value="FOLYLPOLYGLUTAMATE SYNTHASE, MITOCHONDRIAL"/>
    <property type="match status" value="1"/>
</dbReference>
<evidence type="ECO:0000256" key="6">
    <source>
        <dbReference type="ARBA" id="ARBA00022598"/>
    </source>
</evidence>
<dbReference type="SUPFAM" id="SSF53623">
    <property type="entry name" value="MurD-like peptide ligases, catalytic domain"/>
    <property type="match status" value="1"/>
</dbReference>
<keyword evidence="5" id="KW-0554">One-carbon metabolism</keyword>
<dbReference type="InterPro" id="IPR036615">
    <property type="entry name" value="Mur_ligase_C_dom_sf"/>
</dbReference>
<comment type="similarity">
    <text evidence="3">Belongs to the folylpolyglutamate synthase family.</text>
</comment>
<evidence type="ECO:0000256" key="8">
    <source>
        <dbReference type="ARBA" id="ARBA00022741"/>
    </source>
</evidence>
<dbReference type="PROSITE" id="PS01011">
    <property type="entry name" value="FOLYLPOLYGLU_SYNT_1"/>
    <property type="match status" value="1"/>
</dbReference>
<keyword evidence="6" id="KW-0436">Ligase</keyword>
<dbReference type="InterPro" id="IPR036565">
    <property type="entry name" value="Mur-like_cat_sf"/>
</dbReference>
<keyword evidence="7" id="KW-0479">Metal-binding</keyword>
<protein>
    <recommendedName>
        <fullName evidence="4">tetrahydrofolate synthase</fullName>
        <ecNumber evidence="4">6.3.2.17</ecNumber>
    </recommendedName>
    <alternativeName>
        <fullName evidence="12">Folylpoly-gamma-glutamate synthetase</fullName>
    </alternativeName>
    <alternativeName>
        <fullName evidence="11">Tetrahydrofolylpolyglutamate synthase</fullName>
    </alternativeName>
</protein>
<dbReference type="InterPro" id="IPR018109">
    <property type="entry name" value="Folylpolyglutamate_synth_CS"/>
</dbReference>
<dbReference type="GO" id="GO:0046872">
    <property type="term" value="F:metal ion binding"/>
    <property type="evidence" value="ECO:0007669"/>
    <property type="project" value="UniProtKB-KW"/>
</dbReference>
<evidence type="ECO:0000313" key="15">
    <source>
        <dbReference type="EMBL" id="CAD9083874.1"/>
    </source>
</evidence>
<dbReference type="NCBIfam" id="TIGR01499">
    <property type="entry name" value="folC"/>
    <property type="match status" value="1"/>
</dbReference>
<dbReference type="GO" id="GO:0006730">
    <property type="term" value="P:one-carbon metabolic process"/>
    <property type="evidence" value="ECO:0007669"/>
    <property type="project" value="UniProtKB-KW"/>
</dbReference>
<evidence type="ECO:0000256" key="10">
    <source>
        <dbReference type="ARBA" id="ARBA00022842"/>
    </source>
</evidence>
<evidence type="ECO:0000256" key="14">
    <source>
        <dbReference type="SAM" id="MobiDB-lite"/>
    </source>
</evidence>
<evidence type="ECO:0000256" key="3">
    <source>
        <dbReference type="ARBA" id="ARBA00008276"/>
    </source>
</evidence>
<keyword evidence="8" id="KW-0547">Nucleotide-binding</keyword>
<dbReference type="EC" id="6.3.2.17" evidence="4"/>
<dbReference type="AlphaFoldDB" id="A0A7S1KSH8"/>
<keyword evidence="10" id="KW-0460">Magnesium</keyword>
<evidence type="ECO:0000256" key="12">
    <source>
        <dbReference type="ARBA" id="ARBA00030876"/>
    </source>
</evidence>
<dbReference type="EMBL" id="HBGD01008663">
    <property type="protein sequence ID" value="CAD9083874.1"/>
    <property type="molecule type" value="Transcribed_RNA"/>
</dbReference>
<evidence type="ECO:0000256" key="7">
    <source>
        <dbReference type="ARBA" id="ARBA00022723"/>
    </source>
</evidence>
<evidence type="ECO:0000256" key="2">
    <source>
        <dbReference type="ARBA" id="ARBA00005150"/>
    </source>
</evidence>
<dbReference type="Gene3D" id="3.40.1190.10">
    <property type="entry name" value="Mur-like, catalytic domain"/>
    <property type="match status" value="1"/>
</dbReference>
<organism evidence="15">
    <name type="scientific">Percolomonas cosmopolitus</name>
    <dbReference type="NCBI Taxonomy" id="63605"/>
    <lineage>
        <taxon>Eukaryota</taxon>
        <taxon>Discoba</taxon>
        <taxon>Heterolobosea</taxon>
        <taxon>Tetramitia</taxon>
        <taxon>Eutetramitia</taxon>
        <taxon>Percolomonadidae</taxon>
        <taxon>Percolomonas</taxon>
    </lineage>
</organism>
<proteinExistence type="inferred from homology"/>
<comment type="catalytic activity">
    <reaction evidence="13">
        <text>(6S)-5,6,7,8-tetrahydrofolyl-(gamma-L-Glu)(n) + L-glutamate + ATP = (6S)-5,6,7,8-tetrahydrofolyl-(gamma-L-Glu)(n+1) + ADP + phosphate + H(+)</text>
        <dbReference type="Rhea" id="RHEA:10580"/>
        <dbReference type="Rhea" id="RHEA-COMP:14738"/>
        <dbReference type="Rhea" id="RHEA-COMP:14740"/>
        <dbReference type="ChEBI" id="CHEBI:15378"/>
        <dbReference type="ChEBI" id="CHEBI:29985"/>
        <dbReference type="ChEBI" id="CHEBI:30616"/>
        <dbReference type="ChEBI" id="CHEBI:43474"/>
        <dbReference type="ChEBI" id="CHEBI:141005"/>
        <dbReference type="ChEBI" id="CHEBI:456216"/>
        <dbReference type="EC" id="6.3.2.17"/>
    </reaction>
</comment>
<feature type="compositionally biased region" description="Low complexity" evidence="14">
    <location>
        <begin position="323"/>
        <end position="342"/>
    </location>
</feature>
<evidence type="ECO:0000256" key="13">
    <source>
        <dbReference type="ARBA" id="ARBA00047493"/>
    </source>
</evidence>
<dbReference type="GO" id="GO:0004326">
    <property type="term" value="F:tetrahydrofolylpolyglutamate synthase activity"/>
    <property type="evidence" value="ECO:0007669"/>
    <property type="project" value="UniProtKB-EC"/>
</dbReference>
<dbReference type="PROSITE" id="PS01012">
    <property type="entry name" value="FOLYLPOLYGLU_SYNT_2"/>
    <property type="match status" value="1"/>
</dbReference>
<gene>
    <name evidence="15" type="ORF">PCOS0759_LOCUS7128</name>
</gene>
<name>A0A7S1KSH8_9EUKA</name>
<evidence type="ECO:0000256" key="4">
    <source>
        <dbReference type="ARBA" id="ARBA00013025"/>
    </source>
</evidence>
<dbReference type="GO" id="GO:0005739">
    <property type="term" value="C:mitochondrion"/>
    <property type="evidence" value="ECO:0007669"/>
    <property type="project" value="TreeGrafter"/>
</dbReference>
<evidence type="ECO:0000256" key="1">
    <source>
        <dbReference type="ARBA" id="ARBA00001946"/>
    </source>
</evidence>
<evidence type="ECO:0000256" key="5">
    <source>
        <dbReference type="ARBA" id="ARBA00022563"/>
    </source>
</evidence>
<reference evidence="15" key="1">
    <citation type="submission" date="2021-01" db="EMBL/GenBank/DDBJ databases">
        <authorList>
            <person name="Corre E."/>
            <person name="Pelletier E."/>
            <person name="Niang G."/>
            <person name="Scheremetjew M."/>
            <person name="Finn R."/>
            <person name="Kale V."/>
            <person name="Holt S."/>
            <person name="Cochrane G."/>
            <person name="Meng A."/>
            <person name="Brown T."/>
            <person name="Cohen L."/>
        </authorList>
    </citation>
    <scope>NUCLEOTIDE SEQUENCE</scope>
    <source>
        <strain evidence="15">WS</strain>
    </source>
</reference>
<sequence>MNIRILSRTMSTFSQSTKHNKTYKETLGALEALINHTVPSGISTLSQNGFADSSHAQRTRVVPPQNPHKQFYNLKAMNSYVNVLKLPHQKLSYIHMAGTKGKGSTCAFCESILRNEGYKTGLFTSPHLIDVRERIRIDGIPVPKAVFVDTVWDIFDGLKQSELFPSMTTYFRFITLVALKCFLDAKVDVAIMECGLGGRLDATNIIRPDVCGISSIGYDHCSVLGKTLDKIAFEKAGIMKKNVPVVVQPQSSEEIMPVFEEHSKKVGAPLYVSPTFDKWESANNLHSITLGLHGTHQRMNASLALSLTDIWKLSQDIKKSTGGKDISSSSSPITIESTTSDSGGLSEIQPHKLTSNTLQGLTECKLGGRSQHIEFPIHKLHFYLDGAHTKESLTYAFQWFQKAAEKRGAEEDSWIQDLSSDEELEEINHLAPMLHGRGEETLSDGDNLEERPLRYLVFNYTGGRDANQLLEPFIKKREFFDRVFFVPTDSSHFSFSKVHELSDSDREQLENLQQVWADNSSSKIFTRINTLLEDLFSPNNSSEYHRERHIFVTGSMYLVGDFLRKLSALKQSRTQKE</sequence>
<dbReference type="GO" id="GO:0005524">
    <property type="term" value="F:ATP binding"/>
    <property type="evidence" value="ECO:0007669"/>
    <property type="project" value="UniProtKB-KW"/>
</dbReference>
<dbReference type="UniPathway" id="UPA00850"/>
<dbReference type="SUPFAM" id="SSF53244">
    <property type="entry name" value="MurD-like peptide ligases, peptide-binding domain"/>
    <property type="match status" value="1"/>
</dbReference>
<evidence type="ECO:0000256" key="11">
    <source>
        <dbReference type="ARBA" id="ARBA00030592"/>
    </source>
</evidence>
<dbReference type="FunFam" id="3.40.1190.10:FF:000011">
    <property type="entry name" value="Folylpolyglutamate synthase/dihydrofolate synthase"/>
    <property type="match status" value="1"/>
</dbReference>
<keyword evidence="9" id="KW-0067">ATP-binding</keyword>
<accession>A0A7S1KSH8</accession>
<feature type="region of interest" description="Disordered" evidence="14">
    <location>
        <begin position="319"/>
        <end position="349"/>
    </location>
</feature>
<comment type="cofactor">
    <cofactor evidence="1">
        <name>Mg(2+)</name>
        <dbReference type="ChEBI" id="CHEBI:18420"/>
    </cofactor>
</comment>
<comment type="pathway">
    <text evidence="2">Cofactor biosynthesis; tetrahydrofolylpolyglutamate biosynthesis.</text>
</comment>
<dbReference type="Gene3D" id="3.90.190.20">
    <property type="entry name" value="Mur ligase, C-terminal domain"/>
    <property type="match status" value="1"/>
</dbReference>
<dbReference type="InterPro" id="IPR001645">
    <property type="entry name" value="Folylpolyglutamate_synth"/>
</dbReference>
<dbReference type="GO" id="GO:0005829">
    <property type="term" value="C:cytosol"/>
    <property type="evidence" value="ECO:0007669"/>
    <property type="project" value="TreeGrafter"/>
</dbReference>
<dbReference type="PANTHER" id="PTHR11136">
    <property type="entry name" value="FOLYLPOLYGLUTAMATE SYNTHASE-RELATED"/>
    <property type="match status" value="1"/>
</dbReference>